<dbReference type="GO" id="GO:0016787">
    <property type="term" value="F:hydrolase activity"/>
    <property type="evidence" value="ECO:0007669"/>
    <property type="project" value="UniProtKB-KW"/>
</dbReference>
<keyword evidence="2" id="KW-0378">Hydrolase</keyword>
<comment type="caution">
    <text evidence="2">The sequence shown here is derived from an EMBL/GenBank/DDBJ whole genome shotgun (WGS) entry which is preliminary data.</text>
</comment>
<accession>A0A537JIV0</accession>
<gene>
    <name evidence="2" type="ORF">E6H04_02990</name>
</gene>
<dbReference type="EMBL" id="VBAO01000076">
    <property type="protein sequence ID" value="TMI83424.1"/>
    <property type="molecule type" value="Genomic_DNA"/>
</dbReference>
<reference evidence="2 3" key="1">
    <citation type="journal article" date="2019" name="Nat. Microbiol.">
        <title>Mediterranean grassland soil C-N compound turnover is dependent on rainfall and depth, and is mediated by genomically divergent microorganisms.</title>
        <authorList>
            <person name="Diamond S."/>
            <person name="Andeer P.F."/>
            <person name="Li Z."/>
            <person name="Crits-Christoph A."/>
            <person name="Burstein D."/>
            <person name="Anantharaman K."/>
            <person name="Lane K.R."/>
            <person name="Thomas B.C."/>
            <person name="Pan C."/>
            <person name="Northen T.R."/>
            <person name="Banfield J.F."/>
        </authorList>
    </citation>
    <scope>NUCLEOTIDE SEQUENCE [LARGE SCALE GENOMIC DNA]</scope>
    <source>
        <strain evidence="2">NP_7</strain>
    </source>
</reference>
<dbReference type="InterPro" id="IPR000073">
    <property type="entry name" value="AB_hydrolase_1"/>
</dbReference>
<sequence length="307" mass="34339">MDRTGAAVREEAVLFGQTRSLVGILTDPPESIKNTNLPGMILLNAGIVHRVGPQRLYVKIARSLAELGFVVLRFDFSGIGDSRVRPDNLPFERSAVSEAQDAMNHLGSARGMDRFVLLGLCSGADMSLKTAWYDPRVVGAVLINPQGDQQDAANELNAFAVDRKISRYYWQTALRNPKSWLRAVRGEANYAAIVRALVFQLRHRYARPKRASSGMNRDPANFRSLVERGVRLLLVFSKGDAGLDYFREVYGEELRHLCSGGKMDLHVIPRSTHTFTFLRDQGRLLGLVREWAQSVTARDLEVVREAT</sequence>
<proteinExistence type="predicted"/>
<evidence type="ECO:0000259" key="1">
    <source>
        <dbReference type="Pfam" id="PF12697"/>
    </source>
</evidence>
<dbReference type="Pfam" id="PF12697">
    <property type="entry name" value="Abhydrolase_6"/>
    <property type="match status" value="1"/>
</dbReference>
<dbReference type="InterPro" id="IPR029058">
    <property type="entry name" value="AB_hydrolase_fold"/>
</dbReference>
<organism evidence="2 3">
    <name type="scientific">Candidatus Segetimicrobium genomatis</name>
    <dbReference type="NCBI Taxonomy" id="2569760"/>
    <lineage>
        <taxon>Bacteria</taxon>
        <taxon>Bacillati</taxon>
        <taxon>Candidatus Sysuimicrobiota</taxon>
        <taxon>Candidatus Sysuimicrobiia</taxon>
        <taxon>Candidatus Sysuimicrobiales</taxon>
        <taxon>Candidatus Segetimicrobiaceae</taxon>
        <taxon>Candidatus Segetimicrobium</taxon>
    </lineage>
</organism>
<dbReference type="Gene3D" id="3.40.50.1820">
    <property type="entry name" value="alpha/beta hydrolase"/>
    <property type="match status" value="1"/>
</dbReference>
<dbReference type="SUPFAM" id="SSF53474">
    <property type="entry name" value="alpha/beta-Hydrolases"/>
    <property type="match status" value="1"/>
</dbReference>
<feature type="domain" description="AB hydrolase-1" evidence="1">
    <location>
        <begin position="62"/>
        <end position="279"/>
    </location>
</feature>
<dbReference type="AlphaFoldDB" id="A0A537JIV0"/>
<dbReference type="Proteomes" id="UP000320048">
    <property type="component" value="Unassembled WGS sequence"/>
</dbReference>
<evidence type="ECO:0000313" key="3">
    <source>
        <dbReference type="Proteomes" id="UP000320048"/>
    </source>
</evidence>
<protein>
    <submittedName>
        <fullName evidence="2">Alpha/beta fold hydrolase</fullName>
    </submittedName>
</protein>
<evidence type="ECO:0000313" key="2">
    <source>
        <dbReference type="EMBL" id="TMI83424.1"/>
    </source>
</evidence>
<name>A0A537JIV0_9BACT</name>